<dbReference type="InterPro" id="IPR045430">
    <property type="entry name" value="EAD1"/>
</dbReference>
<dbReference type="Pfam" id="PF19953">
    <property type="entry name" value="EACC1"/>
    <property type="match status" value="1"/>
</dbReference>
<protein>
    <recommendedName>
        <fullName evidence="1">Effector-associated domain-containing protein</fullName>
    </recommendedName>
</protein>
<organism evidence="2 3">
    <name type="scientific">Parafrankia irregularis</name>
    <dbReference type="NCBI Taxonomy" id="795642"/>
    <lineage>
        <taxon>Bacteria</taxon>
        <taxon>Bacillati</taxon>
        <taxon>Actinomycetota</taxon>
        <taxon>Actinomycetes</taxon>
        <taxon>Frankiales</taxon>
        <taxon>Frankiaceae</taxon>
        <taxon>Parafrankia</taxon>
    </lineage>
</organism>
<evidence type="ECO:0000259" key="1">
    <source>
        <dbReference type="Pfam" id="PF19955"/>
    </source>
</evidence>
<dbReference type="Proteomes" id="UP000198802">
    <property type="component" value="Unassembled WGS sequence"/>
</dbReference>
<evidence type="ECO:0000313" key="3">
    <source>
        <dbReference type="Proteomes" id="UP000198802"/>
    </source>
</evidence>
<accession>A0A0S4QUI8</accession>
<reference evidence="3" key="1">
    <citation type="submission" date="2015-11" db="EMBL/GenBank/DDBJ databases">
        <authorList>
            <person name="Varghese N."/>
        </authorList>
    </citation>
    <scope>NUCLEOTIDE SEQUENCE [LARGE SCALE GENOMIC DNA]</scope>
    <source>
        <strain evidence="3">DSM 45899</strain>
    </source>
</reference>
<name>A0A0S4QUI8_9ACTN</name>
<proteinExistence type="predicted"/>
<dbReference type="EMBL" id="FAOZ01000017">
    <property type="protein sequence ID" value="CUU58102.1"/>
    <property type="molecule type" value="Genomic_DNA"/>
</dbReference>
<sequence>MDGGAAASGGVELVVIGDAAGDQLRSLRSWLLEEPELRGRVSLREAPPAPGEMGPRPDAVVVSLRASAARSVRAVDQALAGWGRSRRSAEAVRVLVRLENLQMEMSMSPESLADPAVRSFFEDLITRAESASSPGGGEVHGAGTGNGAAGGLTRVQVEALAASYSSPPAAAALMRRAGLRPELFPAFVEGAFAVSFWAEVGHQLELGRAPGGTRALLSAAAQDYPGQPAFRAGG</sequence>
<feature type="domain" description="Effector-associated" evidence="1">
    <location>
        <begin position="152"/>
        <end position="232"/>
    </location>
</feature>
<evidence type="ECO:0000313" key="2">
    <source>
        <dbReference type="EMBL" id="CUU58102.1"/>
    </source>
</evidence>
<dbReference type="AlphaFoldDB" id="A0A0S4QUI8"/>
<dbReference type="InterPro" id="IPR045428">
    <property type="entry name" value="EACC1"/>
</dbReference>
<gene>
    <name evidence="2" type="ORF">Ga0074812_11711</name>
</gene>
<dbReference type="Pfam" id="PF19955">
    <property type="entry name" value="EAD1"/>
    <property type="match status" value="1"/>
</dbReference>
<keyword evidence="3" id="KW-1185">Reference proteome</keyword>